<dbReference type="InterPro" id="IPR006621">
    <property type="entry name" value="Nose-resist-to-fluoxetine_N"/>
</dbReference>
<keyword evidence="2" id="KW-0472">Membrane</keyword>
<keyword evidence="2" id="KW-0812">Transmembrane</keyword>
<dbReference type="InterPro" id="IPR052728">
    <property type="entry name" value="O2_lipid_transport_reg"/>
</dbReference>
<comment type="caution">
    <text evidence="5">The sequence shown here is derived from an EMBL/GenBank/DDBJ whole genome shotgun (WGS) entry which is preliminary data.</text>
</comment>
<dbReference type="PANTHER" id="PTHR11161:SF0">
    <property type="entry name" value="O-ACYLTRANSFERASE LIKE PROTEIN"/>
    <property type="match status" value="1"/>
</dbReference>
<feature type="compositionally biased region" description="Basic and acidic residues" evidence="1">
    <location>
        <begin position="287"/>
        <end position="301"/>
    </location>
</feature>
<feature type="region of interest" description="Disordered" evidence="1">
    <location>
        <begin position="278"/>
        <end position="470"/>
    </location>
</feature>
<feature type="transmembrane region" description="Helical" evidence="2">
    <location>
        <begin position="1145"/>
        <end position="1164"/>
    </location>
</feature>
<dbReference type="PANTHER" id="PTHR11161">
    <property type="entry name" value="O-ACYLTRANSFERASE"/>
    <property type="match status" value="1"/>
</dbReference>
<feature type="compositionally biased region" description="Low complexity" evidence="1">
    <location>
        <begin position="353"/>
        <end position="376"/>
    </location>
</feature>
<feature type="compositionally biased region" description="Polar residues" evidence="1">
    <location>
        <begin position="165"/>
        <end position="176"/>
    </location>
</feature>
<feature type="compositionally biased region" description="Basic and acidic residues" evidence="1">
    <location>
        <begin position="103"/>
        <end position="116"/>
    </location>
</feature>
<feature type="transmembrane region" description="Helical" evidence="2">
    <location>
        <begin position="1184"/>
        <end position="1209"/>
    </location>
</feature>
<proteinExistence type="predicted"/>
<keyword evidence="3" id="KW-0732">Signal</keyword>
<feature type="compositionally biased region" description="Low complexity" evidence="1">
    <location>
        <begin position="136"/>
        <end position="149"/>
    </location>
</feature>
<feature type="compositionally biased region" description="Basic residues" evidence="1">
    <location>
        <begin position="460"/>
        <end position="469"/>
    </location>
</feature>
<feature type="compositionally biased region" description="Polar residues" evidence="1">
    <location>
        <begin position="212"/>
        <end position="230"/>
    </location>
</feature>
<feature type="compositionally biased region" description="Polar residues" evidence="1">
    <location>
        <begin position="341"/>
        <end position="352"/>
    </location>
</feature>
<evidence type="ECO:0000313" key="6">
    <source>
        <dbReference type="Proteomes" id="UP000825002"/>
    </source>
</evidence>
<feature type="compositionally biased region" description="Basic and acidic residues" evidence="1">
    <location>
        <begin position="244"/>
        <end position="254"/>
    </location>
</feature>
<feature type="transmembrane region" description="Helical" evidence="2">
    <location>
        <begin position="986"/>
        <end position="1006"/>
    </location>
</feature>
<feature type="chain" id="PRO_5046537969" evidence="3">
    <location>
        <begin position="25"/>
        <end position="1265"/>
    </location>
</feature>
<feature type="compositionally biased region" description="Basic and acidic residues" evidence="1">
    <location>
        <begin position="150"/>
        <end position="164"/>
    </location>
</feature>
<dbReference type="Proteomes" id="UP000825002">
    <property type="component" value="Unassembled WGS sequence"/>
</dbReference>
<keyword evidence="2" id="KW-1133">Transmembrane helix</keyword>
<keyword evidence="6" id="KW-1185">Reference proteome</keyword>
<evidence type="ECO:0000256" key="3">
    <source>
        <dbReference type="SAM" id="SignalP"/>
    </source>
</evidence>
<feature type="transmembrane region" description="Helical" evidence="2">
    <location>
        <begin position="1070"/>
        <end position="1093"/>
    </location>
</feature>
<evidence type="ECO:0000256" key="2">
    <source>
        <dbReference type="SAM" id="Phobius"/>
    </source>
</evidence>
<gene>
    <name evidence="5" type="primary">nrf-6</name>
    <name evidence="5" type="ORF">GZH46_01471</name>
</gene>
<feature type="transmembrane region" description="Helical" evidence="2">
    <location>
        <begin position="1040"/>
        <end position="1058"/>
    </location>
</feature>
<name>A0ABQ7S975_9ACAR</name>
<dbReference type="SMART" id="SM00703">
    <property type="entry name" value="NRF"/>
    <property type="match status" value="1"/>
</dbReference>
<evidence type="ECO:0000256" key="1">
    <source>
        <dbReference type="SAM" id="MobiDB-lite"/>
    </source>
</evidence>
<feature type="transmembrane region" description="Helical" evidence="2">
    <location>
        <begin position="895"/>
        <end position="913"/>
    </location>
</feature>
<feature type="transmembrane region" description="Helical" evidence="2">
    <location>
        <begin position="853"/>
        <end position="875"/>
    </location>
</feature>
<organism evidence="5 6">
    <name type="scientific">Fragariocoptes setiger</name>
    <dbReference type="NCBI Taxonomy" id="1670756"/>
    <lineage>
        <taxon>Eukaryota</taxon>
        <taxon>Metazoa</taxon>
        <taxon>Ecdysozoa</taxon>
        <taxon>Arthropoda</taxon>
        <taxon>Chelicerata</taxon>
        <taxon>Arachnida</taxon>
        <taxon>Acari</taxon>
        <taxon>Acariformes</taxon>
        <taxon>Trombidiformes</taxon>
        <taxon>Prostigmata</taxon>
        <taxon>Eupodina</taxon>
        <taxon>Eriophyoidea</taxon>
        <taxon>Phytoptidae</taxon>
        <taxon>Fragariocoptes</taxon>
    </lineage>
</organism>
<feature type="signal peptide" evidence="3">
    <location>
        <begin position="1"/>
        <end position="24"/>
    </location>
</feature>
<reference evidence="5 6" key="1">
    <citation type="submission" date="2020-10" db="EMBL/GenBank/DDBJ databases">
        <authorList>
            <person name="Klimov P.B."/>
            <person name="Dyachkov S.M."/>
            <person name="Chetverikov P.E."/>
        </authorList>
    </citation>
    <scope>NUCLEOTIDE SEQUENCE [LARGE SCALE GENOMIC DNA]</scope>
    <source>
        <strain evidence="5">BMOC 18-1129-001#AD2665</strain>
        <tissue evidence="5">Entire mites</tissue>
    </source>
</reference>
<feature type="transmembrane region" description="Helical" evidence="2">
    <location>
        <begin position="1113"/>
        <end position="1133"/>
    </location>
</feature>
<feature type="region of interest" description="Disordered" evidence="1">
    <location>
        <begin position="194"/>
        <end position="263"/>
    </location>
</feature>
<evidence type="ECO:0000259" key="4">
    <source>
        <dbReference type="SMART" id="SM00703"/>
    </source>
</evidence>
<sequence length="1265" mass="144099">MLFKTLFASVTVAIVVFINLSIQADNLDLDLDSDSQQQSYDNEYQRVNDDRFSLIREKMRPTAGQLRQTDNEQQRQYTQELHKSYQRIQSQPQSLKSSLVNRPNEKDNDNRYREYTTDLESSNLARTTDHRDYRAQARQVPQQRQYRQRTTNERQRLKSSDEANNRGQKLLSSQRPTSLIRGRIIKIELTERKDNERDDLDSKNLHNDDNAQETTQRHYTPSIERQQTYNKVLKAGSTRSAGQYRRERLTDRPTKPTVVEQDDYQRLLERNRLISRDRLATPSIEQQNRRDEQFDDLDSRSPRSIFSLSLDRKKRDADNETSTITNIDRLNNDNNSDDLASESTPAPSTDAMSESNSDAIEASESSDSSSTEESTSAPQSGELITDPTSMVTDEETVAPESSEPETPLLGIQPKSIYGGEPPANKLPEDLETDPPSSPSNNDESNKSESKNPEIASVGASRRKTKKTHKPVNMTEIDQLFKAFKPEAEVVEIWQTLNSKLKDGVKSLLGGIVPTALDLIHETRISTECSGAMLKWVLSMNQLKSWSLRMLDAFGKPSAGLLEGSMTLFGNYRQCLKVRAPDDDEMEEEGTGEFKELFRGKYCVAQLKPWLPEKQRFYNLNTKIKALMSYENTEPWTKSAFDELSELAINFNFVNIRMDLCVPSLCQVEDMQRILNYLSQKLNVRSRILRCEVEGGQGNERFQEYPISKGNHTGTSREQVLPLSGADFESVDWLMVGWAVAPILLVSVTLLATIIIVSLRLTGSASSSSWSTCQKETLPSRSWIKSMSLWSSLQHQAGANLEHMADQKPLSLYGLRFFVILWFIFVESTINLKFEYLRELLMLKDLITWWPLQIIINSSLQFDTIILITAFTCSYYSIDANMRTLIKYALDKYVRLAPSIVIVAAMAVGLPHIYRGPVWNDYVAEQAQICKHNGLINALFVQNLLPYNKVCLPHSWLVCVELQLLVVMIPIMYALNREYEKNAQFRCLSLPVLLLLSSVALSWAYAFSNVYTKDLPPAWLYTMPDPDSRAVYFTEHLFKTMTHLSTFAIGILAGHICRIRARHTSMSGSTCLRTFCNILFGMAAFATMAFVIFFTHDWSLGELPKPLVAATFDATARIAWSISFTWILHHISVPNEDRQYSLISRVLSHPALVWAGRLSFLTYLVHPIVHTSFLAIQEQPVFSSWLMLFHVLSGNIILTMLISLIISVLVETPVRNLFRRWFSHGLVATQLSCDAIYDTKSQFDNKKKLTDSMNGALKFSAPKMKA</sequence>
<evidence type="ECO:0000313" key="5">
    <source>
        <dbReference type="EMBL" id="KAG9509995.1"/>
    </source>
</evidence>
<protein>
    <submittedName>
        <fullName evidence="5">Nose resistant to fluoxetine protein 6</fullName>
    </submittedName>
</protein>
<feature type="compositionally biased region" description="Polar residues" evidence="1">
    <location>
        <begin position="86"/>
        <end position="101"/>
    </location>
</feature>
<feature type="domain" description="Nose resistant-to-fluoxetine protein N-terminal" evidence="4">
    <location>
        <begin position="525"/>
        <end position="692"/>
    </location>
</feature>
<dbReference type="EMBL" id="JAIFTH010000265">
    <property type="protein sequence ID" value="KAG9509995.1"/>
    <property type="molecule type" value="Genomic_DNA"/>
</dbReference>
<feature type="compositionally biased region" description="Basic and acidic residues" evidence="1">
    <location>
        <begin position="194"/>
        <end position="209"/>
    </location>
</feature>
<dbReference type="Pfam" id="PF20146">
    <property type="entry name" value="NRF"/>
    <property type="match status" value="1"/>
</dbReference>
<feature type="transmembrane region" description="Helical" evidence="2">
    <location>
        <begin position="812"/>
        <end position="833"/>
    </location>
</feature>
<feature type="transmembrane region" description="Helical" evidence="2">
    <location>
        <begin position="732"/>
        <end position="758"/>
    </location>
</feature>
<feature type="region of interest" description="Disordered" evidence="1">
    <location>
        <begin position="60"/>
        <end position="176"/>
    </location>
</feature>
<accession>A0ABQ7S975</accession>
<feature type="transmembrane region" description="Helical" evidence="2">
    <location>
        <begin position="953"/>
        <end position="974"/>
    </location>
</feature>